<dbReference type="Gene3D" id="1.10.8.60">
    <property type="match status" value="1"/>
</dbReference>
<feature type="domain" description="BAH" evidence="13">
    <location>
        <begin position="43"/>
        <end position="182"/>
    </location>
</feature>
<evidence type="ECO:0000256" key="2">
    <source>
        <dbReference type="ARBA" id="ARBA00008398"/>
    </source>
</evidence>
<gene>
    <name evidence="14" type="ORF">SNE40_004960</name>
</gene>
<evidence type="ECO:0000313" key="15">
    <source>
        <dbReference type="Proteomes" id="UP001347796"/>
    </source>
</evidence>
<comment type="similarity">
    <text evidence="2 11">Belongs to the ORC1 family.</text>
</comment>
<feature type="compositionally biased region" description="Polar residues" evidence="12">
    <location>
        <begin position="194"/>
        <end position="207"/>
    </location>
</feature>
<evidence type="ECO:0000256" key="5">
    <source>
        <dbReference type="ARBA" id="ARBA00022723"/>
    </source>
</evidence>
<evidence type="ECO:0000259" key="13">
    <source>
        <dbReference type="PROSITE" id="PS51038"/>
    </source>
</evidence>
<evidence type="ECO:0000256" key="11">
    <source>
        <dbReference type="RuleBase" id="RU365058"/>
    </source>
</evidence>
<keyword evidence="5" id="KW-0479">Metal-binding</keyword>
<feature type="region of interest" description="Disordered" evidence="12">
    <location>
        <begin position="179"/>
        <end position="207"/>
    </location>
</feature>
<feature type="compositionally biased region" description="Polar residues" evidence="12">
    <location>
        <begin position="460"/>
        <end position="477"/>
    </location>
</feature>
<dbReference type="InterPro" id="IPR043151">
    <property type="entry name" value="BAH_sf"/>
</dbReference>
<dbReference type="GO" id="GO:0005664">
    <property type="term" value="C:nuclear origin of replication recognition complex"/>
    <property type="evidence" value="ECO:0007669"/>
    <property type="project" value="TreeGrafter"/>
</dbReference>
<evidence type="ECO:0000313" key="14">
    <source>
        <dbReference type="EMBL" id="KAK6188873.1"/>
    </source>
</evidence>
<dbReference type="GO" id="GO:0003688">
    <property type="term" value="F:DNA replication origin binding"/>
    <property type="evidence" value="ECO:0007669"/>
    <property type="project" value="TreeGrafter"/>
</dbReference>
<dbReference type="EMBL" id="JAZGQO010000003">
    <property type="protein sequence ID" value="KAK6188873.1"/>
    <property type="molecule type" value="Genomic_DNA"/>
</dbReference>
<keyword evidence="9 11" id="KW-0238">DNA-binding</keyword>
<dbReference type="InterPro" id="IPR036390">
    <property type="entry name" value="WH_DNA-bd_sf"/>
</dbReference>
<dbReference type="GO" id="GO:0046872">
    <property type="term" value="F:metal ion binding"/>
    <property type="evidence" value="ECO:0007669"/>
    <property type="project" value="UniProtKB-KW"/>
</dbReference>
<dbReference type="InterPro" id="IPR003959">
    <property type="entry name" value="ATPase_AAA_core"/>
</dbReference>
<dbReference type="Pfam" id="PF09079">
    <property type="entry name" value="WHD_Cdc6"/>
    <property type="match status" value="1"/>
</dbReference>
<dbReference type="Pfam" id="PF17872">
    <property type="entry name" value="AAA_lid_10"/>
    <property type="match status" value="1"/>
</dbReference>
<keyword evidence="6 11" id="KW-0547">Nucleotide-binding</keyword>
<evidence type="ECO:0000256" key="10">
    <source>
        <dbReference type="ARBA" id="ARBA00023242"/>
    </source>
</evidence>
<evidence type="ECO:0000256" key="6">
    <source>
        <dbReference type="ARBA" id="ARBA00022741"/>
    </source>
</evidence>
<dbReference type="SUPFAM" id="SSF52540">
    <property type="entry name" value="P-loop containing nucleoside triphosphate hydrolases"/>
    <property type="match status" value="1"/>
</dbReference>
<dbReference type="Pfam" id="PF00004">
    <property type="entry name" value="AAA"/>
    <property type="match status" value="1"/>
</dbReference>
<keyword evidence="7 11" id="KW-0067">ATP-binding</keyword>
<protein>
    <recommendedName>
        <fullName evidence="3 11">Origin recognition complex subunit 1</fullName>
    </recommendedName>
</protein>
<comment type="subunit">
    <text evidence="11">ORC is composed of six subunits.</text>
</comment>
<evidence type="ECO:0000256" key="12">
    <source>
        <dbReference type="SAM" id="MobiDB-lite"/>
    </source>
</evidence>
<dbReference type="PANTHER" id="PTHR10763:SF23">
    <property type="entry name" value="ORIGIN RECOGNITION COMPLEX SUBUNIT 1"/>
    <property type="match status" value="1"/>
</dbReference>
<dbReference type="GO" id="GO:0003682">
    <property type="term" value="F:chromatin binding"/>
    <property type="evidence" value="ECO:0007669"/>
    <property type="project" value="InterPro"/>
</dbReference>
<feature type="compositionally biased region" description="Basic and acidic residues" evidence="12">
    <location>
        <begin position="532"/>
        <end position="541"/>
    </location>
</feature>
<organism evidence="14 15">
    <name type="scientific">Patella caerulea</name>
    <name type="common">Rayed Mediterranean limpet</name>
    <dbReference type="NCBI Taxonomy" id="87958"/>
    <lineage>
        <taxon>Eukaryota</taxon>
        <taxon>Metazoa</taxon>
        <taxon>Spiralia</taxon>
        <taxon>Lophotrochozoa</taxon>
        <taxon>Mollusca</taxon>
        <taxon>Gastropoda</taxon>
        <taxon>Patellogastropoda</taxon>
        <taxon>Patelloidea</taxon>
        <taxon>Patellidae</taxon>
        <taxon>Patella</taxon>
    </lineage>
</organism>
<dbReference type="FunFam" id="1.10.8.60:FF:000062">
    <property type="entry name" value="Origin recognition complex subunit 1"/>
    <property type="match status" value="1"/>
</dbReference>
<feature type="compositionally biased region" description="Basic and acidic residues" evidence="12">
    <location>
        <begin position="327"/>
        <end position="340"/>
    </location>
</feature>
<evidence type="ECO:0000256" key="9">
    <source>
        <dbReference type="ARBA" id="ARBA00023125"/>
    </source>
</evidence>
<keyword evidence="15" id="KW-1185">Reference proteome</keyword>
<dbReference type="InterPro" id="IPR015163">
    <property type="entry name" value="Cdc6_C"/>
</dbReference>
<dbReference type="GO" id="GO:0033314">
    <property type="term" value="P:mitotic DNA replication checkpoint signaling"/>
    <property type="evidence" value="ECO:0007669"/>
    <property type="project" value="TreeGrafter"/>
</dbReference>
<feature type="region of interest" description="Disordered" evidence="12">
    <location>
        <begin position="375"/>
        <end position="633"/>
    </location>
</feature>
<dbReference type="GO" id="GO:0005524">
    <property type="term" value="F:ATP binding"/>
    <property type="evidence" value="ECO:0007669"/>
    <property type="project" value="UniProtKB-KW"/>
</dbReference>
<dbReference type="InterPro" id="IPR001025">
    <property type="entry name" value="BAH_dom"/>
</dbReference>
<feature type="compositionally biased region" description="Basic and acidic residues" evidence="12">
    <location>
        <begin position="515"/>
        <end position="524"/>
    </location>
</feature>
<dbReference type="FunFam" id="3.40.50.300:FF:000199">
    <property type="entry name" value="Origin recognition complex subunit 1"/>
    <property type="match status" value="1"/>
</dbReference>
<dbReference type="PROSITE" id="PS51038">
    <property type="entry name" value="BAH"/>
    <property type="match status" value="1"/>
</dbReference>
<keyword evidence="10 11" id="KW-0539">Nucleus</keyword>
<feature type="compositionally biased region" description="Basic and acidic residues" evidence="12">
    <location>
        <begin position="549"/>
        <end position="558"/>
    </location>
</feature>
<dbReference type="Gene3D" id="3.40.50.300">
    <property type="entry name" value="P-loop containing nucleotide triphosphate hydrolases"/>
    <property type="match status" value="1"/>
</dbReference>
<dbReference type="PANTHER" id="PTHR10763">
    <property type="entry name" value="CELL DIVISION CONTROL PROTEIN 6-RELATED"/>
    <property type="match status" value="1"/>
</dbReference>
<keyword evidence="4 11" id="KW-0235">DNA replication</keyword>
<reference evidence="14 15" key="1">
    <citation type="submission" date="2024-01" db="EMBL/GenBank/DDBJ databases">
        <title>The genome of the rayed Mediterranean limpet Patella caerulea (Linnaeus, 1758).</title>
        <authorList>
            <person name="Anh-Thu Weber A."/>
            <person name="Halstead-Nussloch G."/>
        </authorList>
    </citation>
    <scope>NUCLEOTIDE SEQUENCE [LARGE SCALE GENOMIC DNA]</scope>
    <source>
        <strain evidence="14">AATW-2023a</strain>
        <tissue evidence="14">Whole specimen</tissue>
    </source>
</reference>
<dbReference type="CDD" id="cd08768">
    <property type="entry name" value="Cdc6_C"/>
    <property type="match status" value="1"/>
</dbReference>
<evidence type="ECO:0000256" key="8">
    <source>
        <dbReference type="ARBA" id="ARBA00022842"/>
    </source>
</evidence>
<evidence type="ECO:0000256" key="3">
    <source>
        <dbReference type="ARBA" id="ARBA00019081"/>
    </source>
</evidence>
<dbReference type="Gene3D" id="2.30.30.490">
    <property type="match status" value="1"/>
</dbReference>
<dbReference type="InterPro" id="IPR041083">
    <property type="entry name" value="AAA_lid_10"/>
</dbReference>
<dbReference type="GO" id="GO:0016887">
    <property type="term" value="F:ATP hydrolysis activity"/>
    <property type="evidence" value="ECO:0007669"/>
    <property type="project" value="InterPro"/>
</dbReference>
<feature type="compositionally biased region" description="Basic residues" evidence="12">
    <location>
        <begin position="593"/>
        <end position="614"/>
    </location>
</feature>
<feature type="compositionally biased region" description="Polar residues" evidence="12">
    <location>
        <begin position="495"/>
        <end position="507"/>
    </location>
</feature>
<dbReference type="InterPro" id="IPR050311">
    <property type="entry name" value="ORC1/CDC6"/>
</dbReference>
<dbReference type="SMART" id="SM00439">
    <property type="entry name" value="BAH"/>
    <property type="match status" value="1"/>
</dbReference>
<dbReference type="Pfam" id="PF01426">
    <property type="entry name" value="BAH"/>
    <property type="match status" value="1"/>
</dbReference>
<evidence type="ECO:0000256" key="7">
    <source>
        <dbReference type="ARBA" id="ARBA00022840"/>
    </source>
</evidence>
<comment type="function">
    <text evidence="11">Component of the origin recognition complex (ORC) that binds origins of replication. DNA-binding is ATP-dependent, however specific DNA sequences that define origins of replication have not been identified so far. ORC is required to assemble the pre-replication complex necessary to initiate DNA replication.</text>
</comment>
<keyword evidence="8" id="KW-0460">Magnesium</keyword>
<name>A0AAN8Q677_PATCE</name>
<comment type="subcellular location">
    <subcellularLocation>
        <location evidence="1 11">Nucleus</location>
    </subcellularLocation>
</comment>
<accession>A0AAN8Q677</accession>
<dbReference type="Proteomes" id="UP001347796">
    <property type="component" value="Unassembled WGS sequence"/>
</dbReference>
<feature type="compositionally biased region" description="Basic and acidic residues" evidence="12">
    <location>
        <begin position="446"/>
        <end position="456"/>
    </location>
</feature>
<dbReference type="SMART" id="SM00382">
    <property type="entry name" value="AAA"/>
    <property type="match status" value="1"/>
</dbReference>
<proteinExistence type="inferred from homology"/>
<feature type="region of interest" description="Disordered" evidence="12">
    <location>
        <begin position="319"/>
        <end position="343"/>
    </location>
</feature>
<dbReference type="SMART" id="SM01074">
    <property type="entry name" value="Cdc6_C"/>
    <property type="match status" value="1"/>
</dbReference>
<evidence type="ECO:0000256" key="4">
    <source>
        <dbReference type="ARBA" id="ARBA00022705"/>
    </source>
</evidence>
<dbReference type="SUPFAM" id="SSF46785">
    <property type="entry name" value="Winged helix' DNA-binding domain"/>
    <property type="match status" value="1"/>
</dbReference>
<dbReference type="InterPro" id="IPR003593">
    <property type="entry name" value="AAA+_ATPase"/>
</dbReference>
<comment type="caution">
    <text evidence="14">The sequence shown here is derived from an EMBL/GenBank/DDBJ whole genome shotgun (WGS) entry which is preliminary data.</text>
</comment>
<dbReference type="AlphaFoldDB" id="A0AAN8Q677"/>
<dbReference type="GO" id="GO:0006270">
    <property type="term" value="P:DNA replication initiation"/>
    <property type="evidence" value="ECO:0007669"/>
    <property type="project" value="TreeGrafter"/>
</dbReference>
<dbReference type="InterPro" id="IPR027417">
    <property type="entry name" value="P-loop_NTPase"/>
</dbReference>
<sequence length="1016" mass="114399">MPISTNYFSHSDDEEATWLGEGKIKDRRRVSEKHFSGVEFKNEDYSIGDYILVASTDDDDPDTAYIAQIKELYEKGNATKHRKVSRLANVQWYWRASELPPRIYDKIESEDGAPDSREVFLVSDRSVDNDVEITSIIGKCLVEKCDYLPDILSSSNKKNKQLTTYYVRRKIIGSSVQPIMEDDEDDGSGIVKTPSRSKTPLKQNGYSNNAPSIISDASSSVDKFWKESTRVIPINKIKSTPNGQITRGIRTPRREKTKVEVDNDSVCKENFKVQPINRTNKSKSKPMVENLKANERVTPIIIRGASTKNAVAVKRKDVGASPVQEAKSNKDQEKKIDLKSPQRGNLKFKKDDVVDFFMSDGASDDESVSIISECSTSTTRSRKSVRKNVSEKNQNKQDSGSNESKIVKRSRRSVAAPVVDKCATPTRSRRKNNDNDTYNGSPTKICRTEPRPKTKPLEQVVSSPSRNNNKRPLTGSRTAKAKIVPSVVVKRLSADNYTSIRNKTPEPTHNPVRRQLKETFEKEKAKSKKKKEIVIDKESKSVRNQPRRSVKDPTKKLLDWSIDEGEFDNFEPGKESESSDSSECELVPEIKTPARRSKKTPAKSTSKSKTKTPKGSRSVLGQATPNIPCRSQPLFSPTSALEEARARLHVSAVPDSLPCREKEFSDIYTFVESKLYDGTGGCMYISGVPGTGKTATVHEVIRTLETACQEEDLPNFRYLEINGMKLTEPRQTYVQLLKELTGQKATPDHAAELLNKRFCTAGPRRETVVLLVDELDLLWTRKQDVMYNIFDWPTKQHAKLVILAVANTMDLPERIMMKRVSSRLGLTRMTFQPYTFRQLEDIVTSRMKGLQVFDDDALQLAARKVAAVSGDARRALDICRRSTEIAESSHKGKGDILVGMLHVNSALEEMFSSPKIVAIRNLSSQEQLFLKATVAEFQRSGVEEAEFAKLFSQHLSLCRFESIQPPTTSELAGMCSRLGSMRLLLVEHGRQDLHMRVRLNISQDDVLYALRDSEYS</sequence>
<evidence type="ECO:0000256" key="1">
    <source>
        <dbReference type="ARBA" id="ARBA00004123"/>
    </source>
</evidence>